<proteinExistence type="predicted"/>
<evidence type="ECO:0000313" key="1">
    <source>
        <dbReference type="EMBL" id="SIO03395.1"/>
    </source>
</evidence>
<dbReference type="Proteomes" id="UP000185151">
    <property type="component" value="Unassembled WGS sequence"/>
</dbReference>
<organism evidence="1 2">
    <name type="scientific">Paraburkholderia phenazinium</name>
    <dbReference type="NCBI Taxonomy" id="60549"/>
    <lineage>
        <taxon>Bacteria</taxon>
        <taxon>Pseudomonadati</taxon>
        <taxon>Pseudomonadota</taxon>
        <taxon>Betaproteobacteria</taxon>
        <taxon>Burkholderiales</taxon>
        <taxon>Burkholderiaceae</taxon>
        <taxon>Paraburkholderia</taxon>
    </lineage>
</organism>
<protein>
    <submittedName>
        <fullName evidence="1">Uncharacterized protein</fullName>
    </submittedName>
</protein>
<name>A0A1N6G779_9BURK</name>
<dbReference type="EMBL" id="FSRU01000001">
    <property type="protein sequence ID" value="SIO03395.1"/>
    <property type="molecule type" value="Genomic_DNA"/>
</dbReference>
<gene>
    <name evidence="1" type="ORF">SAMN05444165_0604</name>
</gene>
<evidence type="ECO:0000313" key="2">
    <source>
        <dbReference type="Proteomes" id="UP000185151"/>
    </source>
</evidence>
<dbReference type="RefSeq" id="WP_171991558.1">
    <property type="nucleotide sequence ID" value="NZ_FSRU01000001.1"/>
</dbReference>
<sequence>MLIAASVICAVGIAAIFAFARRVDPHTGSLKLKKGLLAPGRRQAKAQRALRG</sequence>
<reference evidence="1 2" key="1">
    <citation type="submission" date="2016-11" db="EMBL/GenBank/DDBJ databases">
        <authorList>
            <person name="Jaros S."/>
            <person name="Januszkiewicz K."/>
            <person name="Wedrychowicz H."/>
        </authorList>
    </citation>
    <scope>NUCLEOTIDE SEQUENCE [LARGE SCALE GENOMIC DNA]</scope>
    <source>
        <strain evidence="1 2">GAS95</strain>
    </source>
</reference>
<keyword evidence="2" id="KW-1185">Reference proteome</keyword>
<dbReference type="AlphaFoldDB" id="A0A1N6G779"/>
<accession>A0A1N6G779</accession>